<organism evidence="2 3">
    <name type="scientific">Protopolystoma xenopodis</name>
    <dbReference type="NCBI Taxonomy" id="117903"/>
    <lineage>
        <taxon>Eukaryota</taxon>
        <taxon>Metazoa</taxon>
        <taxon>Spiralia</taxon>
        <taxon>Lophotrochozoa</taxon>
        <taxon>Platyhelminthes</taxon>
        <taxon>Monogenea</taxon>
        <taxon>Polyopisthocotylea</taxon>
        <taxon>Polystomatidea</taxon>
        <taxon>Polystomatidae</taxon>
        <taxon>Protopolystoma</taxon>
    </lineage>
</organism>
<name>A0A448XH84_9PLAT</name>
<gene>
    <name evidence="2" type="ORF">PXEA_LOCUS30108</name>
</gene>
<protein>
    <submittedName>
        <fullName evidence="2">Uncharacterized protein</fullName>
    </submittedName>
</protein>
<evidence type="ECO:0000256" key="1">
    <source>
        <dbReference type="SAM" id="MobiDB-lite"/>
    </source>
</evidence>
<dbReference type="EMBL" id="CAAALY010252859">
    <property type="protein sequence ID" value="VEL36668.1"/>
    <property type="molecule type" value="Genomic_DNA"/>
</dbReference>
<keyword evidence="3" id="KW-1185">Reference proteome</keyword>
<dbReference type="Proteomes" id="UP000784294">
    <property type="component" value="Unassembled WGS sequence"/>
</dbReference>
<sequence length="150" mass="17295">MPYLSLSLSPSLSSCLQNQAWQTQEALVDLGEKISPHLQCRDWGVLLHGWAHPFISRETRSNHSGAEVTGPVDGRLDYGRKDWRKGKQRPSQRSSRRLEVVRQVHQVDFEAYKVGKMFCFVIIALKIRMLFWSHRGRLEATKSAFVKPFT</sequence>
<comment type="caution">
    <text evidence="2">The sequence shown here is derived from an EMBL/GenBank/DDBJ whole genome shotgun (WGS) entry which is preliminary data.</text>
</comment>
<feature type="region of interest" description="Disordered" evidence="1">
    <location>
        <begin position="62"/>
        <end position="94"/>
    </location>
</feature>
<accession>A0A448XH84</accession>
<reference evidence="2" key="1">
    <citation type="submission" date="2018-11" db="EMBL/GenBank/DDBJ databases">
        <authorList>
            <consortium name="Pathogen Informatics"/>
        </authorList>
    </citation>
    <scope>NUCLEOTIDE SEQUENCE</scope>
</reference>
<evidence type="ECO:0000313" key="3">
    <source>
        <dbReference type="Proteomes" id="UP000784294"/>
    </source>
</evidence>
<dbReference type="AlphaFoldDB" id="A0A448XH84"/>
<proteinExistence type="predicted"/>
<evidence type="ECO:0000313" key="2">
    <source>
        <dbReference type="EMBL" id="VEL36668.1"/>
    </source>
</evidence>